<dbReference type="STRING" id="155865.SAMN05216515_104106"/>
<evidence type="ECO:0000313" key="3">
    <source>
        <dbReference type="Proteomes" id="UP000198817"/>
    </source>
</evidence>
<evidence type="ECO:0000256" key="1">
    <source>
        <dbReference type="SAM" id="Phobius"/>
    </source>
</evidence>
<dbReference type="AlphaFoldDB" id="A0A1I7FYM1"/>
<evidence type="ECO:0008006" key="4">
    <source>
        <dbReference type="Google" id="ProtNLM"/>
    </source>
</evidence>
<dbReference type="EMBL" id="FPBT01000004">
    <property type="protein sequence ID" value="SFU41279.1"/>
    <property type="molecule type" value="Genomic_DNA"/>
</dbReference>
<keyword evidence="3" id="KW-1185">Reference proteome</keyword>
<evidence type="ECO:0000313" key="2">
    <source>
        <dbReference type="EMBL" id="SFU41279.1"/>
    </source>
</evidence>
<feature type="transmembrane region" description="Helical" evidence="1">
    <location>
        <begin position="28"/>
        <end position="46"/>
    </location>
</feature>
<protein>
    <recommendedName>
        <fullName evidence="4">SGNH/GDSL hydrolase family protein</fullName>
    </recommendedName>
</protein>
<keyword evidence="1" id="KW-0472">Membrane</keyword>
<sequence>MLKKLIEKRDHFREEVSRNPNAYWGRRLIIFLLIVGLMLFYLVRVFDLNDTKHSEQVFQAYYKLPKNTVDVVYTGSSAAYRYYSPYMAWAETGITSFDLNSASQPIILQEPIINEALKTQKPKVIVIEVRNILKIPDSMTDTAIRRVTDAMHWSRNRNAAIRKALKYYRYSNSYDAETLDKVSYYFPFLKYHGRWNDDIHLSDWKAVTKQNAYMGQVVDSALSWVVDDVKVRQYDDYTELNSIQKKTILDLLNYCDRLTKRSNVKILFVSSPFSGSKEEYGLINSTEKMITGRGYTFLNFNDRKSGLAKAIDVNQNTDFCDERHANIIGMTKFSNYMSRYLQQHYNLKDHRNDTGSAYDTWRSKSESFYTTISLWARSAGYDAVNLLQQRKTDSAEIQKTNRLIQKLLSHVPEPDMEMDEG</sequence>
<organism evidence="2 3">
    <name type="scientific">Eubacterium pyruvativorans</name>
    <dbReference type="NCBI Taxonomy" id="155865"/>
    <lineage>
        <taxon>Bacteria</taxon>
        <taxon>Bacillati</taxon>
        <taxon>Bacillota</taxon>
        <taxon>Clostridia</taxon>
        <taxon>Eubacteriales</taxon>
        <taxon>Eubacteriaceae</taxon>
        <taxon>Eubacterium</taxon>
    </lineage>
</organism>
<dbReference type="RefSeq" id="WP_090470274.1">
    <property type="nucleotide sequence ID" value="NZ_FOWF01000004.1"/>
</dbReference>
<name>A0A1I7FYM1_9FIRM</name>
<dbReference type="Proteomes" id="UP000198817">
    <property type="component" value="Unassembled WGS sequence"/>
</dbReference>
<keyword evidence="1" id="KW-1133">Transmembrane helix</keyword>
<proteinExistence type="predicted"/>
<gene>
    <name evidence="2" type="ORF">SAMN05216508_10425</name>
</gene>
<accession>A0A1I7FYM1</accession>
<keyword evidence="1" id="KW-0812">Transmembrane</keyword>
<reference evidence="2 3" key="1">
    <citation type="submission" date="2016-10" db="EMBL/GenBank/DDBJ databases">
        <authorList>
            <person name="de Groot N.N."/>
        </authorList>
    </citation>
    <scope>NUCLEOTIDE SEQUENCE [LARGE SCALE GENOMIC DNA]</scope>
    <source>
        <strain evidence="2 3">KHGC13</strain>
    </source>
</reference>
<dbReference type="OrthoDB" id="9796702at2"/>